<name>U4QZ03_9FIRM</name>
<protein>
    <recommendedName>
        <fullName evidence="3">DNA-binding protein</fullName>
    </recommendedName>
</protein>
<dbReference type="EMBL" id="ATAY01000071">
    <property type="protein sequence ID" value="EPR10180.1"/>
    <property type="molecule type" value="Genomic_DNA"/>
</dbReference>
<gene>
    <name evidence="1" type="ORF">L323_14495</name>
</gene>
<dbReference type="OrthoDB" id="2063024at2"/>
<evidence type="ECO:0008006" key="3">
    <source>
        <dbReference type="Google" id="ProtNLM"/>
    </source>
</evidence>
<dbReference type="AlphaFoldDB" id="U4QZ03"/>
<dbReference type="Proteomes" id="UP000016860">
    <property type="component" value="Unassembled WGS sequence"/>
</dbReference>
<reference evidence="1 2" key="1">
    <citation type="journal article" date="2013" name="Genome Announc.">
        <title>Draft Genome Sequence of the Cellulolytic Bacterium Clostridium papyrosolvens C7 (ATCC 700395).</title>
        <authorList>
            <person name="Zepeda V."/>
            <person name="Dassa B."/>
            <person name="Borovok I."/>
            <person name="Lamed R."/>
            <person name="Bayer E.A."/>
            <person name="Cate J.H."/>
        </authorList>
    </citation>
    <scope>NUCLEOTIDE SEQUENCE [LARGE SCALE GENOMIC DNA]</scope>
    <source>
        <strain evidence="1 2">C7</strain>
    </source>
</reference>
<proteinExistence type="predicted"/>
<dbReference type="RefSeq" id="WP_020816354.1">
    <property type="nucleotide sequence ID" value="NZ_ATAY01000071.1"/>
</dbReference>
<comment type="caution">
    <text evidence="1">The sequence shown here is derived from an EMBL/GenBank/DDBJ whole genome shotgun (WGS) entry which is preliminary data.</text>
</comment>
<evidence type="ECO:0000313" key="1">
    <source>
        <dbReference type="EMBL" id="EPR10180.1"/>
    </source>
</evidence>
<sequence>MGKNLSVREAALEMGKTPSFVRIGLQLGKLPFGTAVKLSTKWTYYINPAQFYKYIGRDEGDKQN</sequence>
<dbReference type="PATRIC" id="fig|1330534.3.peg.2874"/>
<dbReference type="STRING" id="1330534.L323_14495"/>
<accession>U4QZ03</accession>
<evidence type="ECO:0000313" key="2">
    <source>
        <dbReference type="Proteomes" id="UP000016860"/>
    </source>
</evidence>
<organism evidence="1 2">
    <name type="scientific">Ruminiclostridium papyrosolvens C7</name>
    <dbReference type="NCBI Taxonomy" id="1330534"/>
    <lineage>
        <taxon>Bacteria</taxon>
        <taxon>Bacillati</taxon>
        <taxon>Bacillota</taxon>
        <taxon>Clostridia</taxon>
        <taxon>Eubacteriales</taxon>
        <taxon>Oscillospiraceae</taxon>
        <taxon>Ruminiclostridium</taxon>
    </lineage>
</organism>